<accession>A0A9D9DVX7</accession>
<evidence type="ECO:0000313" key="9">
    <source>
        <dbReference type="Proteomes" id="UP000823611"/>
    </source>
</evidence>
<dbReference type="AlphaFoldDB" id="A0A9D9DVX7"/>
<comment type="cofactor">
    <cofactor evidence="1">
        <name>[4Fe-4S] cluster</name>
        <dbReference type="ChEBI" id="CHEBI:49883"/>
    </cofactor>
</comment>
<dbReference type="InterPro" id="IPR024025">
    <property type="entry name" value="SCIFF_rSAM_maturase"/>
</dbReference>
<protein>
    <submittedName>
        <fullName evidence="8">Thioether cross-link-forming SCIFF peptide maturase</fullName>
    </submittedName>
</protein>
<dbReference type="InterPro" id="IPR023885">
    <property type="entry name" value="4Fe4S-binding_SPASM_dom"/>
</dbReference>
<evidence type="ECO:0000256" key="2">
    <source>
        <dbReference type="ARBA" id="ARBA00022691"/>
    </source>
</evidence>
<dbReference type="EMBL" id="JADIMX010000121">
    <property type="protein sequence ID" value="MBO8434949.1"/>
    <property type="molecule type" value="Genomic_DNA"/>
</dbReference>
<dbReference type="InterPro" id="IPR023867">
    <property type="entry name" value="Sulphatase_maturase_rSAM"/>
</dbReference>
<dbReference type="NCBIfam" id="TIGR03974">
    <property type="entry name" value="rSAM_six_Cys"/>
    <property type="match status" value="1"/>
</dbReference>
<keyword evidence="4" id="KW-0408">Iron</keyword>
<dbReference type="PROSITE" id="PS51918">
    <property type="entry name" value="RADICAL_SAM"/>
    <property type="match status" value="1"/>
</dbReference>
<keyword evidence="5" id="KW-0411">Iron-sulfur</keyword>
<dbReference type="Gene3D" id="3.20.20.70">
    <property type="entry name" value="Aldolase class I"/>
    <property type="match status" value="1"/>
</dbReference>
<evidence type="ECO:0000256" key="1">
    <source>
        <dbReference type="ARBA" id="ARBA00001966"/>
    </source>
</evidence>
<dbReference type="InterPro" id="IPR013785">
    <property type="entry name" value="Aldolase_TIM"/>
</dbReference>
<feature type="coiled-coil region" evidence="6">
    <location>
        <begin position="49"/>
        <end position="76"/>
    </location>
</feature>
<dbReference type="Pfam" id="PF13186">
    <property type="entry name" value="SPASM"/>
    <property type="match status" value="1"/>
</dbReference>
<dbReference type="InterPro" id="IPR058240">
    <property type="entry name" value="rSAM_sf"/>
</dbReference>
<evidence type="ECO:0000256" key="4">
    <source>
        <dbReference type="ARBA" id="ARBA00023004"/>
    </source>
</evidence>
<reference evidence="8" key="2">
    <citation type="journal article" date="2021" name="PeerJ">
        <title>Extensive microbial diversity within the chicken gut microbiome revealed by metagenomics and culture.</title>
        <authorList>
            <person name="Gilroy R."/>
            <person name="Ravi A."/>
            <person name="Getino M."/>
            <person name="Pursley I."/>
            <person name="Horton D.L."/>
            <person name="Alikhan N.F."/>
            <person name="Baker D."/>
            <person name="Gharbi K."/>
            <person name="Hall N."/>
            <person name="Watson M."/>
            <person name="Adriaenssens E.M."/>
            <person name="Foster-Nyarko E."/>
            <person name="Jarju S."/>
            <person name="Secka A."/>
            <person name="Antonio M."/>
            <person name="Oren A."/>
            <person name="Chaudhuri R.R."/>
            <person name="La Ragione R."/>
            <person name="Hildebrand F."/>
            <person name="Pallen M.J."/>
        </authorList>
    </citation>
    <scope>NUCLEOTIDE SEQUENCE</scope>
    <source>
        <strain evidence="8">F6-4510</strain>
    </source>
</reference>
<dbReference type="SFLD" id="SFLDG01067">
    <property type="entry name" value="SPASM/twitch_domain_containing"/>
    <property type="match status" value="1"/>
</dbReference>
<keyword evidence="3" id="KW-0479">Metal-binding</keyword>
<dbReference type="SUPFAM" id="SSF102114">
    <property type="entry name" value="Radical SAM enzymes"/>
    <property type="match status" value="1"/>
</dbReference>
<dbReference type="GO" id="GO:0016491">
    <property type="term" value="F:oxidoreductase activity"/>
    <property type="evidence" value="ECO:0007669"/>
    <property type="project" value="InterPro"/>
</dbReference>
<dbReference type="CDD" id="cd01335">
    <property type="entry name" value="Radical_SAM"/>
    <property type="match status" value="1"/>
</dbReference>
<keyword evidence="6" id="KW-0175">Coiled coil</keyword>
<dbReference type="InterPro" id="IPR007197">
    <property type="entry name" value="rSAM"/>
</dbReference>
<evidence type="ECO:0000256" key="3">
    <source>
        <dbReference type="ARBA" id="ARBA00022723"/>
    </source>
</evidence>
<evidence type="ECO:0000313" key="8">
    <source>
        <dbReference type="EMBL" id="MBO8434949.1"/>
    </source>
</evidence>
<sequence>MIHKFSMDDINIVMDVDSGAVHIVDDVVYEMVDDFKSCTENELFEKYSGKYSQEAIKEAIEEIKELEKEEMLFTEDDYEFVLPKVTNRNPVVKALCLHVAHDCNLKCRYCFAEEGEYHGKRSLMSAEVGKKAIDFIIKNSGARRNLEIDFFGGEPLMNFDVVKEIVEYGREQEKLYNKNFRFTITTNGILLDDEKMEYINKNMHNVVLSLDGRKDVNDKMRPKAGGQGSYETIVPKYQKLADSRNQTDYFVRGTFTKHNLDFADDVMHLADLGFKQISVEPVVAEEDMDYAITKEDIPKIYDEYEKLARMIFKSRQEGKWFNFFHFNIDLKGGPCVVKRIAGCGSGTEYLAVTPEGDLYPCHQFVGKEEFKMGTVDEGVTAEARREEFSACNVYSKPDCKNCWAKFYCSGGCAANAHQYGGNILSQYETGCELQKKRIECAIYLKAKEALAK</sequence>
<dbReference type="SFLD" id="SFLDS00029">
    <property type="entry name" value="Radical_SAM"/>
    <property type="match status" value="1"/>
</dbReference>
<dbReference type="InterPro" id="IPR047602">
    <property type="entry name" value="SPASM_CteB-like"/>
</dbReference>
<dbReference type="Pfam" id="PF04055">
    <property type="entry name" value="Radical_SAM"/>
    <property type="match status" value="1"/>
</dbReference>
<reference evidence="8" key="1">
    <citation type="submission" date="2020-10" db="EMBL/GenBank/DDBJ databases">
        <authorList>
            <person name="Gilroy R."/>
        </authorList>
    </citation>
    <scope>NUCLEOTIDE SEQUENCE</scope>
    <source>
        <strain evidence="8">F6-4510</strain>
    </source>
</reference>
<evidence type="ECO:0000256" key="6">
    <source>
        <dbReference type="SAM" id="Coils"/>
    </source>
</evidence>
<organism evidence="8 9">
    <name type="scientific">Candidatus Fimicola merdigallinarum</name>
    <dbReference type="NCBI Taxonomy" id="2840819"/>
    <lineage>
        <taxon>Bacteria</taxon>
        <taxon>Bacillati</taxon>
        <taxon>Bacillota</taxon>
        <taxon>Clostridia</taxon>
        <taxon>Lachnospirales</taxon>
        <taxon>Lachnospiraceae</taxon>
        <taxon>Lachnospiraceae incertae sedis</taxon>
        <taxon>Candidatus Fimicola</taxon>
    </lineage>
</organism>
<evidence type="ECO:0000256" key="5">
    <source>
        <dbReference type="ARBA" id="ARBA00023014"/>
    </source>
</evidence>
<comment type="caution">
    <text evidence="8">The sequence shown here is derived from an EMBL/GenBank/DDBJ whole genome shotgun (WGS) entry which is preliminary data.</text>
</comment>
<name>A0A9D9DVX7_9FIRM</name>
<dbReference type="GO" id="GO:0046872">
    <property type="term" value="F:metal ion binding"/>
    <property type="evidence" value="ECO:0007669"/>
    <property type="project" value="UniProtKB-KW"/>
</dbReference>
<dbReference type="PANTHER" id="PTHR43273:SF8">
    <property type="entry name" value="RADICAL SAM DOMAIN PROTEIN"/>
    <property type="match status" value="1"/>
</dbReference>
<proteinExistence type="predicted"/>
<evidence type="ECO:0000259" key="7">
    <source>
        <dbReference type="PROSITE" id="PS51918"/>
    </source>
</evidence>
<dbReference type="Proteomes" id="UP000823611">
    <property type="component" value="Unassembled WGS sequence"/>
</dbReference>
<keyword evidence="2" id="KW-0949">S-adenosyl-L-methionine</keyword>
<dbReference type="SFLD" id="SFLDG01386">
    <property type="entry name" value="main_SPASM_domain-containing"/>
    <property type="match status" value="1"/>
</dbReference>
<dbReference type="SFLD" id="SFLDG01384">
    <property type="entry name" value="thioether_bond_formation_requi"/>
    <property type="match status" value="1"/>
</dbReference>
<dbReference type="GO" id="GO:0051536">
    <property type="term" value="F:iron-sulfur cluster binding"/>
    <property type="evidence" value="ECO:0007669"/>
    <property type="project" value="UniProtKB-KW"/>
</dbReference>
<dbReference type="CDD" id="cd21124">
    <property type="entry name" value="SPASM_CteB-like"/>
    <property type="match status" value="1"/>
</dbReference>
<dbReference type="NCBIfam" id="TIGR04085">
    <property type="entry name" value="rSAM_more_4Fe4S"/>
    <property type="match status" value="1"/>
</dbReference>
<gene>
    <name evidence="8" type="primary">scfB</name>
    <name evidence="8" type="ORF">IAC55_06485</name>
</gene>
<dbReference type="PANTHER" id="PTHR43273">
    <property type="entry name" value="ANAEROBIC SULFATASE-MATURATING ENZYME HOMOLOG ASLB-RELATED"/>
    <property type="match status" value="1"/>
</dbReference>
<feature type="domain" description="Radical SAM core" evidence="7">
    <location>
        <begin position="89"/>
        <end position="322"/>
    </location>
</feature>